<dbReference type="GO" id="GO:0004252">
    <property type="term" value="F:serine-type endopeptidase activity"/>
    <property type="evidence" value="ECO:0007669"/>
    <property type="project" value="InterPro"/>
</dbReference>
<dbReference type="Proteomes" id="UP000559626">
    <property type="component" value="Unassembled WGS sequence"/>
</dbReference>
<keyword evidence="5 7" id="KW-1133">Transmembrane helix</keyword>
<accession>A0A7Y0AF20</accession>
<feature type="transmembrane region" description="Helical" evidence="7">
    <location>
        <begin position="51"/>
        <end position="73"/>
    </location>
</feature>
<dbReference type="PANTHER" id="PTHR43731:SF14">
    <property type="entry name" value="PRESENILIN-ASSOCIATED RHOMBOID-LIKE PROTEIN, MITOCHONDRIAL"/>
    <property type="match status" value="1"/>
</dbReference>
<comment type="similarity">
    <text evidence="2">Belongs to the peptidase S54 family.</text>
</comment>
<dbReference type="InterPro" id="IPR050925">
    <property type="entry name" value="Rhomboid_protease_S54"/>
</dbReference>
<feature type="domain" description="Peptidase S54 rhomboid" evidence="8">
    <location>
        <begin position="372"/>
        <end position="510"/>
    </location>
</feature>
<feature type="transmembrane region" description="Helical" evidence="7">
    <location>
        <begin position="381"/>
        <end position="402"/>
    </location>
</feature>
<keyword evidence="9" id="KW-0645">Protease</keyword>
<dbReference type="RefSeq" id="WP_169531833.1">
    <property type="nucleotide sequence ID" value="NZ_JABBGH010000002.1"/>
</dbReference>
<feature type="transmembrane region" description="Helical" evidence="7">
    <location>
        <begin position="438"/>
        <end position="456"/>
    </location>
</feature>
<dbReference type="InterPro" id="IPR022764">
    <property type="entry name" value="Peptidase_S54_rhomboid_dom"/>
</dbReference>
<keyword evidence="4" id="KW-0378">Hydrolase</keyword>
<sequence length="546" mass="59567">MFWQSLRLKLRYIGWPYLRVWVVFVAVAAGLHAALAWLLPTTEPPEWLWIWAGPGVGCLLLVLLLLWPGFRLVRDGRNGSNLGQLLVVVAAATLAFAWGSLAFGLRAALSPLRPVATLTEAAALPARYYQVRQVNLDTARIGVEQRAEVTGRNNETLSLSVYVACPAAAAGRPATIPAWLGWHYSRAIQNRLPDQQKEAAYREFLQYCARQFVRDQQRPFTYLERCPNDGNRRGLLAAASRSPRYAAGTPPLLLLPRYEPFGQDTREPKQFFKWSQLLGNGVFLLLLLVLPLHPERRAQVLAGQLDRSHGWLTDYAKALWPRPGYVLTPLLLDANLVVFLLMVANTGTGLGSFDGPTLLAWGGDYGPAVAAGQWWRLLSSVFVHANLLHLGNNLVLLGLLGWQLELALGWLRPLVVYAVAGLGASLLSIWWHPATIGIGASGALFGWMGLALTLYWRPQATPLLKTMLRTVVLATGVVSLLLGFAIPGVDNAAHLGGLAVGALAGLVLWPWLRPALVQHAAALAAANEAASATLALNEHEHHSPIA</sequence>
<dbReference type="PANTHER" id="PTHR43731">
    <property type="entry name" value="RHOMBOID PROTEASE"/>
    <property type="match status" value="1"/>
</dbReference>
<feature type="transmembrane region" description="Helical" evidence="7">
    <location>
        <begin position="492"/>
        <end position="512"/>
    </location>
</feature>
<evidence type="ECO:0000259" key="8">
    <source>
        <dbReference type="Pfam" id="PF01694"/>
    </source>
</evidence>
<gene>
    <name evidence="9" type="ORF">HHL22_13230</name>
</gene>
<dbReference type="AlphaFoldDB" id="A0A7Y0AF20"/>
<feature type="transmembrane region" description="Helical" evidence="7">
    <location>
        <begin position="414"/>
        <end position="432"/>
    </location>
</feature>
<evidence type="ECO:0000256" key="1">
    <source>
        <dbReference type="ARBA" id="ARBA00004141"/>
    </source>
</evidence>
<dbReference type="GO" id="GO:0006508">
    <property type="term" value="P:proteolysis"/>
    <property type="evidence" value="ECO:0007669"/>
    <property type="project" value="UniProtKB-KW"/>
</dbReference>
<reference evidence="9 10" key="1">
    <citation type="submission" date="2020-04" db="EMBL/GenBank/DDBJ databases">
        <title>Hymenobacter polaris sp. nov., isolated from Arctic soil.</title>
        <authorList>
            <person name="Dahal R.H."/>
        </authorList>
    </citation>
    <scope>NUCLEOTIDE SEQUENCE [LARGE SCALE GENOMIC DNA]</scope>
    <source>
        <strain evidence="9 10">RP-2-7</strain>
    </source>
</reference>
<protein>
    <submittedName>
        <fullName evidence="9">Rhomboid family intramembrane serine protease</fullName>
    </submittedName>
</protein>
<dbReference type="SUPFAM" id="SSF144091">
    <property type="entry name" value="Rhomboid-like"/>
    <property type="match status" value="1"/>
</dbReference>
<dbReference type="GO" id="GO:0016020">
    <property type="term" value="C:membrane"/>
    <property type="evidence" value="ECO:0007669"/>
    <property type="project" value="UniProtKB-SubCell"/>
</dbReference>
<dbReference type="InterPro" id="IPR035952">
    <property type="entry name" value="Rhomboid-like_sf"/>
</dbReference>
<name>A0A7Y0AF20_9BACT</name>
<keyword evidence="10" id="KW-1185">Reference proteome</keyword>
<keyword evidence="6 7" id="KW-0472">Membrane</keyword>
<evidence type="ECO:0000256" key="4">
    <source>
        <dbReference type="ARBA" id="ARBA00022801"/>
    </source>
</evidence>
<comment type="subcellular location">
    <subcellularLocation>
        <location evidence="1">Membrane</location>
        <topology evidence="1">Multi-pass membrane protein</topology>
    </subcellularLocation>
</comment>
<evidence type="ECO:0000256" key="2">
    <source>
        <dbReference type="ARBA" id="ARBA00009045"/>
    </source>
</evidence>
<dbReference type="Gene3D" id="1.20.1540.10">
    <property type="entry name" value="Rhomboid-like"/>
    <property type="match status" value="1"/>
</dbReference>
<feature type="transmembrane region" description="Helical" evidence="7">
    <location>
        <begin position="85"/>
        <end position="105"/>
    </location>
</feature>
<comment type="caution">
    <text evidence="9">The sequence shown here is derived from an EMBL/GenBank/DDBJ whole genome shotgun (WGS) entry which is preliminary data.</text>
</comment>
<evidence type="ECO:0000256" key="5">
    <source>
        <dbReference type="ARBA" id="ARBA00022989"/>
    </source>
</evidence>
<evidence type="ECO:0000313" key="9">
    <source>
        <dbReference type="EMBL" id="NML66169.1"/>
    </source>
</evidence>
<evidence type="ECO:0000256" key="7">
    <source>
        <dbReference type="SAM" id="Phobius"/>
    </source>
</evidence>
<evidence type="ECO:0000313" key="10">
    <source>
        <dbReference type="Proteomes" id="UP000559626"/>
    </source>
</evidence>
<feature type="transmembrane region" description="Helical" evidence="7">
    <location>
        <begin position="468"/>
        <end position="486"/>
    </location>
</feature>
<dbReference type="Pfam" id="PF01694">
    <property type="entry name" value="Rhomboid"/>
    <property type="match status" value="1"/>
</dbReference>
<keyword evidence="3 7" id="KW-0812">Transmembrane</keyword>
<dbReference type="EMBL" id="JABBGH010000002">
    <property type="protein sequence ID" value="NML66169.1"/>
    <property type="molecule type" value="Genomic_DNA"/>
</dbReference>
<evidence type="ECO:0000256" key="3">
    <source>
        <dbReference type="ARBA" id="ARBA00022692"/>
    </source>
</evidence>
<proteinExistence type="inferred from homology"/>
<organism evidence="9 10">
    <name type="scientific">Hymenobacter polaris</name>
    <dbReference type="NCBI Taxonomy" id="2682546"/>
    <lineage>
        <taxon>Bacteria</taxon>
        <taxon>Pseudomonadati</taxon>
        <taxon>Bacteroidota</taxon>
        <taxon>Cytophagia</taxon>
        <taxon>Cytophagales</taxon>
        <taxon>Hymenobacteraceae</taxon>
        <taxon>Hymenobacter</taxon>
    </lineage>
</organism>
<evidence type="ECO:0000256" key="6">
    <source>
        <dbReference type="ARBA" id="ARBA00023136"/>
    </source>
</evidence>
<feature type="transmembrane region" description="Helical" evidence="7">
    <location>
        <begin position="20"/>
        <end position="39"/>
    </location>
</feature>